<dbReference type="CDD" id="cd00093">
    <property type="entry name" value="HTH_XRE"/>
    <property type="match status" value="1"/>
</dbReference>
<evidence type="ECO:0000313" key="3">
    <source>
        <dbReference type="EMBL" id="OSI20418.1"/>
    </source>
</evidence>
<dbReference type="PANTHER" id="PTHR46558">
    <property type="entry name" value="TRACRIPTIONAL REGULATORY PROTEIN-RELATED-RELATED"/>
    <property type="match status" value="1"/>
</dbReference>
<dbReference type="GO" id="GO:0003677">
    <property type="term" value="F:DNA binding"/>
    <property type="evidence" value="ECO:0007669"/>
    <property type="project" value="UniProtKB-KW"/>
</dbReference>
<dbReference type="Pfam" id="PF01381">
    <property type="entry name" value="HTH_3"/>
    <property type="match status" value="1"/>
</dbReference>
<dbReference type="SMART" id="SM00530">
    <property type="entry name" value="HTH_XRE"/>
    <property type="match status" value="1"/>
</dbReference>
<feature type="domain" description="HTH cro/C1-type" evidence="2">
    <location>
        <begin position="4"/>
        <end position="58"/>
    </location>
</feature>
<gene>
    <name evidence="3" type="ORF">BV912_07560</name>
</gene>
<organism evidence="3 4">
    <name type="scientific">Neisseria dumasiana</name>
    <dbReference type="NCBI Taxonomy" id="1931275"/>
    <lineage>
        <taxon>Bacteria</taxon>
        <taxon>Pseudomonadati</taxon>
        <taxon>Pseudomonadota</taxon>
        <taxon>Betaproteobacteria</taxon>
        <taxon>Neisseriales</taxon>
        <taxon>Neisseriaceae</taxon>
        <taxon>Neisseria</taxon>
    </lineage>
</organism>
<dbReference type="InterPro" id="IPR001387">
    <property type="entry name" value="Cro/C1-type_HTH"/>
</dbReference>
<evidence type="ECO:0000256" key="1">
    <source>
        <dbReference type="ARBA" id="ARBA00023125"/>
    </source>
</evidence>
<dbReference type="PANTHER" id="PTHR46558:SF4">
    <property type="entry name" value="DNA-BIDING PHAGE PROTEIN"/>
    <property type="match status" value="1"/>
</dbReference>
<accession>A0A1X3DHJ8</accession>
<dbReference type="EMBL" id="MTAB01000015">
    <property type="protein sequence ID" value="OSI20418.1"/>
    <property type="molecule type" value="Genomic_DNA"/>
</dbReference>
<dbReference type="InterPro" id="IPR010982">
    <property type="entry name" value="Lambda_DNA-bd_dom_sf"/>
</dbReference>
<comment type="caution">
    <text evidence="3">The sequence shown here is derived from an EMBL/GenBank/DDBJ whole genome shotgun (WGS) entry which is preliminary data.</text>
</comment>
<evidence type="ECO:0000313" key="4">
    <source>
        <dbReference type="Proteomes" id="UP000193303"/>
    </source>
</evidence>
<dbReference type="PROSITE" id="PS50943">
    <property type="entry name" value="HTH_CROC1"/>
    <property type="match status" value="1"/>
</dbReference>
<dbReference type="AlphaFoldDB" id="A0A1X3DHJ8"/>
<sequence length="62" mass="6804">MNAIKTARKKSGLSQCELATLIGCTQTHISSLENGKKQASTQLAKKISEVLKVDVMEILYPR</sequence>
<proteinExistence type="predicted"/>
<name>A0A1X3DHJ8_9NEIS</name>
<protein>
    <recommendedName>
        <fullName evidence="2">HTH cro/C1-type domain-containing protein</fullName>
    </recommendedName>
</protein>
<evidence type="ECO:0000259" key="2">
    <source>
        <dbReference type="PROSITE" id="PS50943"/>
    </source>
</evidence>
<reference evidence="4" key="1">
    <citation type="submission" date="2017-01" db="EMBL/GenBank/DDBJ databases">
        <authorList>
            <person name="Mah S.A."/>
            <person name="Swanson W.J."/>
            <person name="Moy G.W."/>
            <person name="Vacquier V.D."/>
        </authorList>
    </citation>
    <scope>NUCLEOTIDE SEQUENCE [LARGE SCALE GENOMIC DNA]</scope>
    <source>
        <strain evidence="4">124861</strain>
    </source>
</reference>
<dbReference type="OrthoDB" id="9021722at2"/>
<dbReference type="RefSeq" id="WP_085359596.1">
    <property type="nucleotide sequence ID" value="NZ_MTAB01000015.1"/>
</dbReference>
<dbReference type="Proteomes" id="UP000193303">
    <property type="component" value="Unassembled WGS sequence"/>
</dbReference>
<dbReference type="SUPFAM" id="SSF47413">
    <property type="entry name" value="lambda repressor-like DNA-binding domains"/>
    <property type="match status" value="1"/>
</dbReference>
<dbReference type="Gene3D" id="1.10.260.40">
    <property type="entry name" value="lambda repressor-like DNA-binding domains"/>
    <property type="match status" value="1"/>
</dbReference>
<keyword evidence="1" id="KW-0238">DNA-binding</keyword>